<organism evidence="1 2">
    <name type="scientific">Xiphophorus couchianus</name>
    <name type="common">Monterrey platyfish</name>
    <dbReference type="NCBI Taxonomy" id="32473"/>
    <lineage>
        <taxon>Eukaryota</taxon>
        <taxon>Metazoa</taxon>
        <taxon>Chordata</taxon>
        <taxon>Craniata</taxon>
        <taxon>Vertebrata</taxon>
        <taxon>Euteleostomi</taxon>
        <taxon>Actinopterygii</taxon>
        <taxon>Neopterygii</taxon>
        <taxon>Teleostei</taxon>
        <taxon>Neoteleostei</taxon>
        <taxon>Acanthomorphata</taxon>
        <taxon>Ovalentaria</taxon>
        <taxon>Atherinomorphae</taxon>
        <taxon>Cyprinodontiformes</taxon>
        <taxon>Poeciliidae</taxon>
        <taxon>Poeciliinae</taxon>
        <taxon>Xiphophorus</taxon>
    </lineage>
</organism>
<evidence type="ECO:0000313" key="2">
    <source>
        <dbReference type="Proteomes" id="UP000261380"/>
    </source>
</evidence>
<accession>A0A3B5LNK5</accession>
<reference evidence="1" key="1">
    <citation type="submission" date="2025-08" db="UniProtKB">
        <authorList>
            <consortium name="Ensembl"/>
        </authorList>
    </citation>
    <scope>IDENTIFICATION</scope>
</reference>
<reference evidence="1" key="2">
    <citation type="submission" date="2025-09" db="UniProtKB">
        <authorList>
            <consortium name="Ensembl"/>
        </authorList>
    </citation>
    <scope>IDENTIFICATION</scope>
</reference>
<dbReference type="Ensembl" id="ENSXCOT00000012743.1">
    <property type="protein sequence ID" value="ENSXCOP00000012592.1"/>
    <property type="gene ID" value="ENSXCOG00000009517.1"/>
</dbReference>
<evidence type="ECO:0000313" key="1">
    <source>
        <dbReference type="Ensembl" id="ENSXCOP00000012592.1"/>
    </source>
</evidence>
<sequence length="58" mass="6829">KKKTKKNTLALIFIRVLKEREGRKNQEGERNGGRGRMSEWTRFIPPAPEVFKTNLIIF</sequence>
<protein>
    <submittedName>
        <fullName evidence="1">Uncharacterized protein</fullName>
    </submittedName>
</protein>
<dbReference type="AlphaFoldDB" id="A0A3B5LNK5"/>
<name>A0A3B5LNK5_9TELE</name>
<dbReference type="Proteomes" id="UP000261380">
    <property type="component" value="Unplaced"/>
</dbReference>
<proteinExistence type="predicted"/>
<keyword evidence="2" id="KW-1185">Reference proteome</keyword>